<gene>
    <name evidence="1" type="ORF">BV22DRAFT_1028854</name>
</gene>
<sequence>MSRPPVFPEQTASGIAVDPRTLERVIPESKRADGSVRKQLKVRPGFTPQEDVSRFRGTRQTQMDARALPKGHILGWVAPSAATQSKPGAPPPNKNAKKRQNQRAKKAAQKEEVRDNWEDDDEDGEGVAGKGAEDKGEKSDGKPNGAVAPNTSTNTQKSEQEDSDALASKFEKLDVK</sequence>
<evidence type="ECO:0000313" key="1">
    <source>
        <dbReference type="EMBL" id="KAH7930121.1"/>
    </source>
</evidence>
<organism evidence="1 2">
    <name type="scientific">Leucogyrophana mollusca</name>
    <dbReference type="NCBI Taxonomy" id="85980"/>
    <lineage>
        <taxon>Eukaryota</taxon>
        <taxon>Fungi</taxon>
        <taxon>Dikarya</taxon>
        <taxon>Basidiomycota</taxon>
        <taxon>Agaricomycotina</taxon>
        <taxon>Agaricomycetes</taxon>
        <taxon>Agaricomycetidae</taxon>
        <taxon>Boletales</taxon>
        <taxon>Boletales incertae sedis</taxon>
        <taxon>Leucogyrophana</taxon>
    </lineage>
</organism>
<dbReference type="Proteomes" id="UP000790709">
    <property type="component" value="Unassembled WGS sequence"/>
</dbReference>
<protein>
    <submittedName>
        <fullName evidence="1">Uncharacterized protein</fullName>
    </submittedName>
</protein>
<evidence type="ECO:0000313" key="2">
    <source>
        <dbReference type="Proteomes" id="UP000790709"/>
    </source>
</evidence>
<reference evidence="1" key="1">
    <citation type="journal article" date="2021" name="New Phytol.">
        <title>Evolutionary innovations through gain and loss of genes in the ectomycorrhizal Boletales.</title>
        <authorList>
            <person name="Wu G."/>
            <person name="Miyauchi S."/>
            <person name="Morin E."/>
            <person name="Kuo A."/>
            <person name="Drula E."/>
            <person name="Varga T."/>
            <person name="Kohler A."/>
            <person name="Feng B."/>
            <person name="Cao Y."/>
            <person name="Lipzen A."/>
            <person name="Daum C."/>
            <person name="Hundley H."/>
            <person name="Pangilinan J."/>
            <person name="Johnson J."/>
            <person name="Barry K."/>
            <person name="LaButti K."/>
            <person name="Ng V."/>
            <person name="Ahrendt S."/>
            <person name="Min B."/>
            <person name="Choi I.G."/>
            <person name="Park H."/>
            <person name="Plett J.M."/>
            <person name="Magnuson J."/>
            <person name="Spatafora J.W."/>
            <person name="Nagy L.G."/>
            <person name="Henrissat B."/>
            <person name="Grigoriev I.V."/>
            <person name="Yang Z.L."/>
            <person name="Xu J."/>
            <person name="Martin F.M."/>
        </authorList>
    </citation>
    <scope>NUCLEOTIDE SEQUENCE</scope>
    <source>
        <strain evidence="1">KUC20120723A-06</strain>
    </source>
</reference>
<keyword evidence="2" id="KW-1185">Reference proteome</keyword>
<name>A0ACB8BYG5_9AGAM</name>
<proteinExistence type="predicted"/>
<comment type="caution">
    <text evidence="1">The sequence shown here is derived from an EMBL/GenBank/DDBJ whole genome shotgun (WGS) entry which is preliminary data.</text>
</comment>
<dbReference type="EMBL" id="MU266335">
    <property type="protein sequence ID" value="KAH7930121.1"/>
    <property type="molecule type" value="Genomic_DNA"/>
</dbReference>
<accession>A0ACB8BYG5</accession>